<dbReference type="InterPro" id="IPR002970">
    <property type="entry name" value="Tick_his-bd"/>
</dbReference>
<feature type="signal peptide" evidence="1">
    <location>
        <begin position="1"/>
        <end position="18"/>
    </location>
</feature>
<protein>
    <submittedName>
        <fullName evidence="2">Putative lipocalin-5 1</fullName>
    </submittedName>
</protein>
<name>A0A131XKT4_9ACAR</name>
<dbReference type="Pfam" id="PF02098">
    <property type="entry name" value="His_binding"/>
    <property type="match status" value="1"/>
</dbReference>
<reference evidence="2" key="1">
    <citation type="journal article" date="2017" name="Ticks Tick Borne Dis.">
        <title>An insight into the sialome of Hyalomma excavatum.</title>
        <authorList>
            <person name="Ribeiro J.M."/>
            <person name="Slovak M."/>
            <person name="Francischetti I.M."/>
        </authorList>
    </citation>
    <scope>NUCLEOTIDE SEQUENCE</scope>
    <source>
        <strain evidence="2">Samish</strain>
        <tissue evidence="2">Salivary glands</tissue>
    </source>
</reference>
<dbReference type="GO" id="GO:0030682">
    <property type="term" value="P:symbiont-mediated perturbation of host defenses"/>
    <property type="evidence" value="ECO:0007669"/>
    <property type="project" value="InterPro"/>
</dbReference>
<evidence type="ECO:0000313" key="2">
    <source>
        <dbReference type="EMBL" id="JAP66748.1"/>
    </source>
</evidence>
<dbReference type="EMBL" id="GEFH01001833">
    <property type="protein sequence ID" value="JAP66748.1"/>
    <property type="molecule type" value="mRNA"/>
</dbReference>
<evidence type="ECO:0000256" key="1">
    <source>
        <dbReference type="SAM" id="SignalP"/>
    </source>
</evidence>
<dbReference type="InterPro" id="IPR012674">
    <property type="entry name" value="Calycin"/>
</dbReference>
<proteinExistence type="evidence at transcript level"/>
<dbReference type="Gene3D" id="2.40.128.20">
    <property type="match status" value="1"/>
</dbReference>
<accession>A0A131XKT4</accession>
<feature type="chain" id="PRO_5007283873" evidence="1">
    <location>
        <begin position="19"/>
        <end position="190"/>
    </location>
</feature>
<organism evidence="2">
    <name type="scientific">Hyalomma excavatum</name>
    <dbReference type="NCBI Taxonomy" id="257692"/>
    <lineage>
        <taxon>Eukaryota</taxon>
        <taxon>Metazoa</taxon>
        <taxon>Ecdysozoa</taxon>
        <taxon>Arthropoda</taxon>
        <taxon>Chelicerata</taxon>
        <taxon>Arachnida</taxon>
        <taxon>Acari</taxon>
        <taxon>Parasitiformes</taxon>
        <taxon>Ixodida</taxon>
        <taxon>Ixodoidea</taxon>
        <taxon>Ixodidae</taxon>
        <taxon>Hyalomminae</taxon>
        <taxon>Hyalomma</taxon>
    </lineage>
</organism>
<dbReference type="AlphaFoldDB" id="A0A131XKT4"/>
<sequence>MAWLKLAIGIIFLGLATATPVPSQEQGTPQEQQHQEQIDVFRMIGAFPKVVAFYTSRNDSSFKCLSAVLTAFNAENKTATYVWPRASQGNGERRNVTFTISAGDVHDQTKYFVDDDTSRVYKGYHHYTDYQNCMVMTLTYRDHDHCLLWVKRSVAHAVPQNCLDNYEANCDVRVPTFDNDLCHDDEGHES</sequence>
<dbReference type="GO" id="GO:0043176">
    <property type="term" value="F:amine binding"/>
    <property type="evidence" value="ECO:0007669"/>
    <property type="project" value="InterPro"/>
</dbReference>
<dbReference type="SUPFAM" id="SSF50814">
    <property type="entry name" value="Lipocalins"/>
    <property type="match status" value="1"/>
</dbReference>
<keyword evidence="1" id="KW-0732">Signal</keyword>